<keyword evidence="1" id="KW-0808">Transferase</keyword>
<comment type="caution">
    <text evidence="4">The sequence shown here is derived from an EMBL/GenBank/DDBJ whole genome shotgun (WGS) entry which is preliminary data.</text>
</comment>
<dbReference type="InterPro" id="IPR050832">
    <property type="entry name" value="Bact_Acetyltransf"/>
</dbReference>
<dbReference type="CDD" id="cd04301">
    <property type="entry name" value="NAT_SF"/>
    <property type="match status" value="1"/>
</dbReference>
<dbReference type="SUPFAM" id="SSF55729">
    <property type="entry name" value="Acyl-CoA N-acyltransferases (Nat)"/>
    <property type="match status" value="1"/>
</dbReference>
<evidence type="ECO:0000256" key="2">
    <source>
        <dbReference type="ARBA" id="ARBA00023315"/>
    </source>
</evidence>
<dbReference type="Pfam" id="PF00583">
    <property type="entry name" value="Acetyltransf_1"/>
    <property type="match status" value="1"/>
</dbReference>
<reference evidence="4 5" key="1">
    <citation type="submission" date="2020-09" db="EMBL/GenBank/DDBJ databases">
        <title>Paenibacillus sp. strain PR3 16S rRNA gene Genome sequencing and assembly.</title>
        <authorList>
            <person name="Kim J."/>
        </authorList>
    </citation>
    <scope>NUCLEOTIDE SEQUENCE [LARGE SCALE GENOMIC DNA]</scope>
    <source>
        <strain evidence="4 5">PR3</strain>
    </source>
</reference>
<dbReference type="Gene3D" id="3.40.630.30">
    <property type="match status" value="1"/>
</dbReference>
<gene>
    <name evidence="4" type="ORF">H8B09_22655</name>
</gene>
<protein>
    <submittedName>
        <fullName evidence="4">GNAT family N-acetyltransferase</fullName>
    </submittedName>
</protein>
<evidence type="ECO:0000313" key="5">
    <source>
        <dbReference type="Proteomes" id="UP000609346"/>
    </source>
</evidence>
<accession>A0ABR8N068</accession>
<dbReference type="Proteomes" id="UP000609346">
    <property type="component" value="Unassembled WGS sequence"/>
</dbReference>
<sequence length="177" mass="20123">MSNQGDIIIRDAREEDHEPFVQLLLDAYGQYADELPSERWEPYKEAIRASFHEGQPIARIIAEKDNAIIGSVQLFASSEEAYGRSDLHIPNPVIRYLAVSPHARGQGIATLLIRESIRRSRELGARRLNLHSSDMMSAAVRLYEHLGFERAYETDIYNGESLVKGFRIELDEAALRI</sequence>
<dbReference type="RefSeq" id="WP_191205882.1">
    <property type="nucleotide sequence ID" value="NZ_JACXZA010000006.1"/>
</dbReference>
<name>A0ABR8N068_9BACL</name>
<organism evidence="4 5">
    <name type="scientific">Paenibacillus terricola</name>
    <dbReference type="NCBI Taxonomy" id="2763503"/>
    <lineage>
        <taxon>Bacteria</taxon>
        <taxon>Bacillati</taxon>
        <taxon>Bacillota</taxon>
        <taxon>Bacilli</taxon>
        <taxon>Bacillales</taxon>
        <taxon>Paenibacillaceae</taxon>
        <taxon>Paenibacillus</taxon>
    </lineage>
</organism>
<dbReference type="PROSITE" id="PS51186">
    <property type="entry name" value="GNAT"/>
    <property type="match status" value="1"/>
</dbReference>
<keyword evidence="5" id="KW-1185">Reference proteome</keyword>
<dbReference type="InterPro" id="IPR000182">
    <property type="entry name" value="GNAT_dom"/>
</dbReference>
<evidence type="ECO:0000259" key="3">
    <source>
        <dbReference type="PROSITE" id="PS51186"/>
    </source>
</evidence>
<keyword evidence="2" id="KW-0012">Acyltransferase</keyword>
<dbReference type="PANTHER" id="PTHR43877">
    <property type="entry name" value="AMINOALKYLPHOSPHONATE N-ACETYLTRANSFERASE-RELATED-RELATED"/>
    <property type="match status" value="1"/>
</dbReference>
<dbReference type="InterPro" id="IPR016181">
    <property type="entry name" value="Acyl_CoA_acyltransferase"/>
</dbReference>
<dbReference type="EMBL" id="JACXZA010000006">
    <property type="protein sequence ID" value="MBD3921587.1"/>
    <property type="molecule type" value="Genomic_DNA"/>
</dbReference>
<feature type="domain" description="N-acetyltransferase" evidence="3">
    <location>
        <begin position="7"/>
        <end position="169"/>
    </location>
</feature>
<proteinExistence type="predicted"/>
<evidence type="ECO:0000256" key="1">
    <source>
        <dbReference type="ARBA" id="ARBA00022679"/>
    </source>
</evidence>
<evidence type="ECO:0000313" key="4">
    <source>
        <dbReference type="EMBL" id="MBD3921587.1"/>
    </source>
</evidence>